<evidence type="ECO:0000256" key="13">
    <source>
        <dbReference type="ARBA" id="ARBA00023136"/>
    </source>
</evidence>
<evidence type="ECO:0000256" key="1">
    <source>
        <dbReference type="ARBA" id="ARBA00004225"/>
    </source>
</evidence>
<keyword evidence="13 15" id="KW-0472">Membrane</keyword>
<name>A0AA50IEC6_9SAUR</name>
<evidence type="ECO:0000256" key="9">
    <source>
        <dbReference type="ARBA" id="ARBA00022982"/>
    </source>
</evidence>
<evidence type="ECO:0000256" key="7">
    <source>
        <dbReference type="ARBA" id="ARBA00022692"/>
    </source>
</evidence>
<dbReference type="PANTHER" id="PTHR11435:SF1">
    <property type="entry name" value="NADH-UBIQUINONE OXIDOREDUCTASE CHAIN 6"/>
    <property type="match status" value="1"/>
</dbReference>
<reference evidence="17" key="1">
    <citation type="submission" date="2023-07" db="EMBL/GenBank/DDBJ databases">
        <title>A new species of giant gecko of the genus Rhacodatylus from New Caledonia (Squamata, Gekkota, Diplodactylidae).</title>
        <authorList>
            <person name="Koehler G."/>
            <person name="Sameit J."/>
            <person name="Seipp R."/>
            <person name="Geiss K."/>
        </authorList>
    </citation>
    <scope>NUCLEOTIDE SEQUENCE</scope>
</reference>
<proteinExistence type="inferred from homology"/>
<evidence type="ECO:0000256" key="10">
    <source>
        <dbReference type="ARBA" id="ARBA00022989"/>
    </source>
</evidence>
<keyword evidence="10 15" id="KW-1133">Transmembrane helix</keyword>
<evidence type="ECO:0000256" key="11">
    <source>
        <dbReference type="ARBA" id="ARBA00023027"/>
    </source>
</evidence>
<keyword evidence="7 15" id="KW-0812">Transmembrane</keyword>
<dbReference type="GO" id="GO:0031966">
    <property type="term" value="C:mitochondrial membrane"/>
    <property type="evidence" value="ECO:0007669"/>
    <property type="project" value="UniProtKB-SubCell"/>
</dbReference>
<evidence type="ECO:0000256" key="3">
    <source>
        <dbReference type="ARBA" id="ARBA00012944"/>
    </source>
</evidence>
<evidence type="ECO:0000256" key="5">
    <source>
        <dbReference type="ARBA" id="ARBA00022448"/>
    </source>
</evidence>
<keyword evidence="16" id="KW-0732">Signal</keyword>
<geneLocation type="mitochondrion" evidence="17"/>
<feature type="transmembrane region" description="Helical" evidence="15">
    <location>
        <begin position="137"/>
        <end position="160"/>
    </location>
</feature>
<evidence type="ECO:0000256" key="16">
    <source>
        <dbReference type="SAM" id="SignalP"/>
    </source>
</evidence>
<keyword evidence="9 15" id="KW-0249">Electron transport</keyword>
<dbReference type="EC" id="7.1.1.2" evidence="3 15"/>
<evidence type="ECO:0000256" key="12">
    <source>
        <dbReference type="ARBA" id="ARBA00023128"/>
    </source>
</evidence>
<evidence type="ECO:0000256" key="8">
    <source>
        <dbReference type="ARBA" id="ARBA00022967"/>
    </source>
</evidence>
<dbReference type="InterPro" id="IPR042106">
    <property type="entry name" value="Nuo/plastoQ_OxRdtase_6_NuoJ"/>
</dbReference>
<evidence type="ECO:0000256" key="2">
    <source>
        <dbReference type="ARBA" id="ARBA00005698"/>
    </source>
</evidence>
<dbReference type="Pfam" id="PF00499">
    <property type="entry name" value="Oxidored_q3"/>
    <property type="match status" value="1"/>
</dbReference>
<comment type="subcellular location">
    <subcellularLocation>
        <location evidence="1 15">Mitochondrion membrane</location>
        <topology evidence="1 15">Multi-pass membrane protein</topology>
    </subcellularLocation>
</comment>
<comment type="similarity">
    <text evidence="2 15">Belongs to the complex I subunit 6 family.</text>
</comment>
<dbReference type="InterPro" id="IPR001457">
    <property type="entry name" value="NADH_UbQ/plastoQ_OxRdtase_su6"/>
</dbReference>
<feature type="transmembrane region" description="Helical" evidence="15">
    <location>
        <begin position="87"/>
        <end position="117"/>
    </location>
</feature>
<keyword evidence="15" id="KW-0830">Ubiquinone</keyword>
<keyword evidence="6 15" id="KW-0679">Respiratory chain</keyword>
<feature type="transmembrane region" description="Helical" evidence="15">
    <location>
        <begin position="51"/>
        <end position="75"/>
    </location>
</feature>
<gene>
    <name evidence="17" type="primary">ND6</name>
</gene>
<keyword evidence="5 15" id="KW-0813">Transport</keyword>
<evidence type="ECO:0000256" key="15">
    <source>
        <dbReference type="RuleBase" id="RU004430"/>
    </source>
</evidence>
<evidence type="ECO:0000256" key="4">
    <source>
        <dbReference type="ARBA" id="ARBA00021095"/>
    </source>
</evidence>
<keyword evidence="8 15" id="KW-1278">Translocase</keyword>
<sequence>MTYLFCLLVSILVLGFVGVASNPSPFYGAVGLVLAAGGGCGLLVMMGSSFVSLVLFLIYLGGMLVVFAYSVALAAEPFPESWLDYTVLIYLVGCGSFIVAGVVLLGDFVSVGGWGLVGVDGEGMYCVRLDMSGIVTLYSLGGGFLVLSGFCLVLALFVVLELTRGLSRGGLRAV</sequence>
<dbReference type="PANTHER" id="PTHR11435">
    <property type="entry name" value="NADH UBIQUINONE OXIDOREDUCTASE SUBUNIT ND6"/>
    <property type="match status" value="1"/>
</dbReference>
<evidence type="ECO:0000256" key="6">
    <source>
        <dbReference type="ARBA" id="ARBA00022660"/>
    </source>
</evidence>
<dbReference type="EMBL" id="OR288172">
    <property type="protein sequence ID" value="WLV90327.1"/>
    <property type="molecule type" value="Genomic_DNA"/>
</dbReference>
<dbReference type="InterPro" id="IPR050269">
    <property type="entry name" value="ComplexI_Subunit6"/>
</dbReference>
<comment type="function">
    <text evidence="15">Core subunit of the mitochondrial membrane respiratory chain NADH dehydrogenase (Complex I) which catalyzes electron transfer from NADH through the respiratory chain, using ubiquinone as an electron acceptor. Essential for the catalytic activity and assembly of complex I.</text>
</comment>
<dbReference type="AlphaFoldDB" id="A0AA50IEC6"/>
<evidence type="ECO:0000313" key="17">
    <source>
        <dbReference type="EMBL" id="WLV90327.1"/>
    </source>
</evidence>
<protein>
    <recommendedName>
        <fullName evidence="4 15">NADH-ubiquinone oxidoreductase chain 6</fullName>
        <ecNumber evidence="3 15">7.1.1.2</ecNumber>
    </recommendedName>
</protein>
<dbReference type="GO" id="GO:0008137">
    <property type="term" value="F:NADH dehydrogenase (ubiquinone) activity"/>
    <property type="evidence" value="ECO:0007669"/>
    <property type="project" value="UniProtKB-UniRule"/>
</dbReference>
<comment type="catalytic activity">
    <reaction evidence="14 15">
        <text>a ubiquinone + NADH + 5 H(+)(in) = a ubiquinol + NAD(+) + 4 H(+)(out)</text>
        <dbReference type="Rhea" id="RHEA:29091"/>
        <dbReference type="Rhea" id="RHEA-COMP:9565"/>
        <dbReference type="Rhea" id="RHEA-COMP:9566"/>
        <dbReference type="ChEBI" id="CHEBI:15378"/>
        <dbReference type="ChEBI" id="CHEBI:16389"/>
        <dbReference type="ChEBI" id="CHEBI:17976"/>
        <dbReference type="ChEBI" id="CHEBI:57540"/>
        <dbReference type="ChEBI" id="CHEBI:57945"/>
        <dbReference type="EC" id="7.1.1.2"/>
    </reaction>
</comment>
<dbReference type="Gene3D" id="1.20.120.1200">
    <property type="entry name" value="NADH-ubiquinone/plastoquinone oxidoreductase chain 6, subunit NuoJ"/>
    <property type="match status" value="1"/>
</dbReference>
<feature type="chain" id="PRO_5041318289" description="NADH-ubiquinone oxidoreductase chain 6" evidence="16">
    <location>
        <begin position="22"/>
        <end position="174"/>
    </location>
</feature>
<keyword evidence="12 15" id="KW-0496">Mitochondrion</keyword>
<accession>A0AA50IEC6</accession>
<keyword evidence="11 15" id="KW-0520">NAD</keyword>
<feature type="signal peptide" evidence="16">
    <location>
        <begin position="1"/>
        <end position="21"/>
    </location>
</feature>
<organism evidence="17">
    <name type="scientific">Rhacodactylus willihenkeli</name>
    <dbReference type="NCBI Taxonomy" id="3061933"/>
    <lineage>
        <taxon>Eukaryota</taxon>
        <taxon>Metazoa</taxon>
        <taxon>Chordata</taxon>
        <taxon>Craniata</taxon>
        <taxon>Vertebrata</taxon>
        <taxon>Euteleostomi</taxon>
        <taxon>Lepidosauria</taxon>
        <taxon>Squamata</taxon>
        <taxon>Bifurcata</taxon>
        <taxon>Gekkota</taxon>
        <taxon>Pygopoidea</taxon>
        <taxon>Diplodactylidae</taxon>
        <taxon>Rhacodactylus</taxon>
    </lineage>
</organism>
<evidence type="ECO:0000256" key="14">
    <source>
        <dbReference type="ARBA" id="ARBA00049551"/>
    </source>
</evidence>